<proteinExistence type="predicted"/>
<evidence type="ECO:0000313" key="5">
    <source>
        <dbReference type="Proteomes" id="UP000288607"/>
    </source>
</evidence>
<evidence type="ECO:0000256" key="2">
    <source>
        <dbReference type="SAM" id="Phobius"/>
    </source>
</evidence>
<name>A0A430FD31_9BIFI</name>
<keyword evidence="4" id="KW-0449">Lipoprotein</keyword>
<keyword evidence="2" id="KW-0812">Transmembrane</keyword>
<comment type="caution">
    <text evidence="4">The sequence shown here is derived from an EMBL/GenBank/DDBJ whole genome shotgun (WGS) entry which is preliminary data.</text>
</comment>
<keyword evidence="5" id="KW-1185">Reference proteome</keyword>
<evidence type="ECO:0000259" key="3">
    <source>
        <dbReference type="Pfam" id="PF07553"/>
    </source>
</evidence>
<evidence type="ECO:0000313" key="4">
    <source>
        <dbReference type="EMBL" id="RSX50774.1"/>
    </source>
</evidence>
<feature type="domain" description="Putative host cell surface-exposed lipoprotein Ltp-like HTH region" evidence="3">
    <location>
        <begin position="264"/>
        <end position="310"/>
    </location>
</feature>
<feature type="transmembrane region" description="Helical" evidence="2">
    <location>
        <begin position="132"/>
        <end position="150"/>
    </location>
</feature>
<feature type="region of interest" description="Disordered" evidence="1">
    <location>
        <begin position="158"/>
        <end position="184"/>
    </location>
</feature>
<dbReference type="RefSeq" id="WP_206432015.1">
    <property type="nucleotide sequence ID" value="NZ_QXGJ01000006.1"/>
</dbReference>
<dbReference type="Pfam" id="PF07553">
    <property type="entry name" value="Lipoprotein_Ltp"/>
    <property type="match status" value="2"/>
</dbReference>
<feature type="compositionally biased region" description="Low complexity" evidence="1">
    <location>
        <begin position="158"/>
        <end position="179"/>
    </location>
</feature>
<evidence type="ECO:0000256" key="1">
    <source>
        <dbReference type="SAM" id="MobiDB-lite"/>
    </source>
</evidence>
<dbReference type="InterPro" id="IPR011434">
    <property type="entry name" value="Ltp-like_HTH"/>
</dbReference>
<keyword evidence="2" id="KW-1133">Transmembrane helix</keyword>
<protein>
    <submittedName>
        <fullName evidence="4">Host cell surface-exposed lipoprotein</fullName>
    </submittedName>
</protein>
<dbReference type="EMBL" id="QXGJ01000006">
    <property type="protein sequence ID" value="RSX50774.1"/>
    <property type="molecule type" value="Genomic_DNA"/>
</dbReference>
<sequence length="362" mass="39744">MNLGKTEGISPNFTNTPLTVEGYNASASFDGENLTIVRGGVSRQYPWRLVSDIQIIDATPEHEGVLVFLVWNPDGSLASMPNNPQEAATSPWCIFFTGDQSESIYRFAEQLKADLSQRKTGEQQSKKPFYKLWWFWVLAILGLFFIIVLLTPTEDSGSSSADSAATSSPSASASTPAETPTKKPRQLTGIDVLYAGSRADGTQIDDQNGGIIVRAKYDDGSSENVTGWKVQNPGAINYNGETVFTIEYEGQTSELKLTADPPTEYKNALVQAGQYSSMMHMSKQGIYDQLVSPYGGQFPADAAQWAVDHVQADWNANALEMAKSYRDNLNLSTEAIRDQLASPYGEKFTQDEANYAIEHLND</sequence>
<gene>
    <name evidence="4" type="ORF">D2E23_1439</name>
</gene>
<dbReference type="Proteomes" id="UP000288607">
    <property type="component" value="Unassembled WGS sequence"/>
</dbReference>
<dbReference type="InterPro" id="IPR036388">
    <property type="entry name" value="WH-like_DNA-bd_sf"/>
</dbReference>
<organism evidence="4 5">
    <name type="scientific">Bifidobacterium callimiconis</name>
    <dbReference type="NCBI Taxonomy" id="2306973"/>
    <lineage>
        <taxon>Bacteria</taxon>
        <taxon>Bacillati</taxon>
        <taxon>Actinomycetota</taxon>
        <taxon>Actinomycetes</taxon>
        <taxon>Bifidobacteriales</taxon>
        <taxon>Bifidobacteriaceae</taxon>
        <taxon>Bifidobacterium</taxon>
    </lineage>
</organism>
<feature type="domain" description="Putative host cell surface-exposed lipoprotein Ltp-like HTH region" evidence="3">
    <location>
        <begin position="313"/>
        <end position="360"/>
    </location>
</feature>
<dbReference type="Gene3D" id="1.10.10.10">
    <property type="entry name" value="Winged helix-like DNA-binding domain superfamily/Winged helix DNA-binding domain"/>
    <property type="match status" value="2"/>
</dbReference>
<keyword evidence="2" id="KW-0472">Membrane</keyword>
<reference evidence="4 5" key="1">
    <citation type="submission" date="2018-09" db="EMBL/GenBank/DDBJ databases">
        <title>Characterization of the phylogenetic diversity of five novel species belonging to the genus Bifidobacterium.</title>
        <authorList>
            <person name="Lugli G.A."/>
            <person name="Duranti S."/>
            <person name="Milani C."/>
        </authorList>
    </citation>
    <scope>NUCLEOTIDE SEQUENCE [LARGE SCALE GENOMIC DNA]</scope>
    <source>
        <strain evidence="4 5">2028B</strain>
    </source>
</reference>
<accession>A0A430FD31</accession>
<dbReference type="AlphaFoldDB" id="A0A430FD31"/>